<comment type="caution">
    <text evidence="2">The sequence shown here is derived from an EMBL/GenBank/DDBJ whole genome shotgun (WGS) entry which is preliminary data.</text>
</comment>
<dbReference type="Proteomes" id="UP000323708">
    <property type="component" value="Unassembled WGS sequence"/>
</dbReference>
<keyword evidence="1" id="KW-0472">Membrane</keyword>
<protein>
    <submittedName>
        <fullName evidence="2">Uncharacterized protein</fullName>
    </submittedName>
</protein>
<sequence>MYDDQFRWGPLARGAYIAMLWLTILVGWHYSHLLGWYVALLIFLGLVLRPLLIATGLAQYLADVRESMLESHWEKRNERRRMEITRSERDKQYRYRRTKDPRLPRNW</sequence>
<dbReference type="AlphaFoldDB" id="A0A5B0X7Q9"/>
<gene>
    <name evidence="2" type="ORF">F0M18_02095</name>
</gene>
<dbReference type="RefSeq" id="WP_149609718.1">
    <property type="nucleotide sequence ID" value="NZ_VTUX01000001.1"/>
</dbReference>
<keyword evidence="3" id="KW-1185">Reference proteome</keyword>
<keyword evidence="1" id="KW-0812">Transmembrane</keyword>
<dbReference type="EMBL" id="VTUX01000001">
    <property type="protein sequence ID" value="KAA1194249.1"/>
    <property type="molecule type" value="Genomic_DNA"/>
</dbReference>
<feature type="transmembrane region" description="Helical" evidence="1">
    <location>
        <begin position="36"/>
        <end position="62"/>
    </location>
</feature>
<accession>A0A5B0X7Q9</accession>
<evidence type="ECO:0000313" key="2">
    <source>
        <dbReference type="EMBL" id="KAA1194249.1"/>
    </source>
</evidence>
<name>A0A5B0X7Q9_9GAMM</name>
<reference evidence="2 3" key="1">
    <citation type="submission" date="2019-09" db="EMBL/GenBank/DDBJ databases">
        <authorList>
            <person name="Chen X.-Y."/>
        </authorList>
    </citation>
    <scope>NUCLEOTIDE SEQUENCE [LARGE SCALE GENOMIC DNA]</scope>
    <source>
        <strain evidence="2 3">NY5</strain>
    </source>
</reference>
<evidence type="ECO:0000256" key="1">
    <source>
        <dbReference type="SAM" id="Phobius"/>
    </source>
</evidence>
<keyword evidence="1" id="KW-1133">Transmembrane helix</keyword>
<organism evidence="2 3">
    <name type="scientific">Pseudohalioglobus sediminis</name>
    <dbReference type="NCBI Taxonomy" id="2606449"/>
    <lineage>
        <taxon>Bacteria</taxon>
        <taxon>Pseudomonadati</taxon>
        <taxon>Pseudomonadota</taxon>
        <taxon>Gammaproteobacteria</taxon>
        <taxon>Cellvibrionales</taxon>
        <taxon>Halieaceae</taxon>
        <taxon>Pseudohalioglobus</taxon>
    </lineage>
</organism>
<feature type="transmembrane region" description="Helical" evidence="1">
    <location>
        <begin position="12"/>
        <end position="30"/>
    </location>
</feature>
<proteinExistence type="predicted"/>
<evidence type="ECO:0000313" key="3">
    <source>
        <dbReference type="Proteomes" id="UP000323708"/>
    </source>
</evidence>